<protein>
    <recommendedName>
        <fullName evidence="1">UspA domain-containing protein</fullName>
    </recommendedName>
</protein>
<dbReference type="Pfam" id="PF00582">
    <property type="entry name" value="Usp"/>
    <property type="match status" value="1"/>
</dbReference>
<dbReference type="Gene3D" id="3.40.50.620">
    <property type="entry name" value="HUPs"/>
    <property type="match status" value="1"/>
</dbReference>
<evidence type="ECO:0000313" key="2">
    <source>
        <dbReference type="EMBL" id="KAJ9181809.1"/>
    </source>
</evidence>
<dbReference type="SUPFAM" id="SSF52402">
    <property type="entry name" value="Adenine nucleotide alpha hydrolases-like"/>
    <property type="match status" value="1"/>
</dbReference>
<feature type="domain" description="UspA" evidence="1">
    <location>
        <begin position="5"/>
        <end position="158"/>
    </location>
</feature>
<comment type="caution">
    <text evidence="2">The sequence shown here is derived from an EMBL/GenBank/DDBJ whole genome shotgun (WGS) entry which is preliminary data.</text>
</comment>
<keyword evidence="3" id="KW-1185">Reference proteome</keyword>
<sequence>MEGGRRVGVAVDFSPCSRKALNWAVDNLVRDGDHLILIAIRPEGNYEEGEMQLWEVTGSPLIPIHEFSDPAIMKKYGLKPDPETLDIANTAANQKQVVVVMKIFWGDPREKICEAIDKVPLSCLVMGNRGLGKIKRAILGSVSNYVVNNGTCPVTVVKQTDYES</sequence>
<evidence type="ECO:0000259" key="1">
    <source>
        <dbReference type="Pfam" id="PF00582"/>
    </source>
</evidence>
<dbReference type="PANTHER" id="PTHR46100:SF4">
    <property type="entry name" value="USPA DOMAIN-CONTAINING PROTEIN"/>
    <property type="match status" value="1"/>
</dbReference>
<evidence type="ECO:0000313" key="3">
    <source>
        <dbReference type="Proteomes" id="UP001174677"/>
    </source>
</evidence>
<dbReference type="EMBL" id="JARPOI010000004">
    <property type="protein sequence ID" value="KAJ9181809.1"/>
    <property type="molecule type" value="Genomic_DNA"/>
</dbReference>
<dbReference type="PRINTS" id="PR01438">
    <property type="entry name" value="UNVRSLSTRESS"/>
</dbReference>
<name>A0ABQ9MSH8_HEVBR</name>
<reference evidence="2" key="1">
    <citation type="journal article" date="2023" name="Plant Biotechnol. J.">
        <title>Chromosome-level wild Hevea brasiliensis genome provides new tools for genomic-assisted breeding and valuable loci to elevate rubber yield.</title>
        <authorList>
            <person name="Cheng H."/>
            <person name="Song X."/>
            <person name="Hu Y."/>
            <person name="Wu T."/>
            <person name="Yang Q."/>
            <person name="An Z."/>
            <person name="Feng S."/>
            <person name="Deng Z."/>
            <person name="Wu W."/>
            <person name="Zeng X."/>
            <person name="Tu M."/>
            <person name="Wang X."/>
            <person name="Huang H."/>
        </authorList>
    </citation>
    <scope>NUCLEOTIDE SEQUENCE</scope>
    <source>
        <strain evidence="2">MT/VB/25A 57/8</strain>
    </source>
</reference>
<gene>
    <name evidence="2" type="ORF">P3X46_005863</name>
</gene>
<dbReference type="Proteomes" id="UP001174677">
    <property type="component" value="Chromosome 4"/>
</dbReference>
<dbReference type="InterPro" id="IPR006015">
    <property type="entry name" value="Universal_stress_UspA"/>
</dbReference>
<dbReference type="InterPro" id="IPR014729">
    <property type="entry name" value="Rossmann-like_a/b/a_fold"/>
</dbReference>
<dbReference type="CDD" id="cd23659">
    <property type="entry name" value="USP_At3g01520-like"/>
    <property type="match status" value="1"/>
</dbReference>
<proteinExistence type="predicted"/>
<dbReference type="InterPro" id="IPR006016">
    <property type="entry name" value="UspA"/>
</dbReference>
<dbReference type="PANTHER" id="PTHR46100">
    <property type="entry name" value="IMP2'P"/>
    <property type="match status" value="1"/>
</dbReference>
<organism evidence="2 3">
    <name type="scientific">Hevea brasiliensis</name>
    <name type="common">Para rubber tree</name>
    <name type="synonym">Siphonia brasiliensis</name>
    <dbReference type="NCBI Taxonomy" id="3981"/>
    <lineage>
        <taxon>Eukaryota</taxon>
        <taxon>Viridiplantae</taxon>
        <taxon>Streptophyta</taxon>
        <taxon>Embryophyta</taxon>
        <taxon>Tracheophyta</taxon>
        <taxon>Spermatophyta</taxon>
        <taxon>Magnoliopsida</taxon>
        <taxon>eudicotyledons</taxon>
        <taxon>Gunneridae</taxon>
        <taxon>Pentapetalae</taxon>
        <taxon>rosids</taxon>
        <taxon>fabids</taxon>
        <taxon>Malpighiales</taxon>
        <taxon>Euphorbiaceae</taxon>
        <taxon>Crotonoideae</taxon>
        <taxon>Micrandreae</taxon>
        <taxon>Hevea</taxon>
    </lineage>
</organism>
<accession>A0ABQ9MSH8</accession>